<evidence type="ECO:0000313" key="5">
    <source>
        <dbReference type="Proteomes" id="UP000176723"/>
    </source>
</evidence>
<dbReference type="AlphaFoldDB" id="A0A1G1W2S0"/>
<protein>
    <recommendedName>
        <fullName evidence="3">N-acetyltransferase domain-containing protein</fullName>
    </recommendedName>
</protein>
<name>A0A1G1W2S0_9BACT</name>
<keyword evidence="1" id="KW-0808">Transferase</keyword>
<proteinExistence type="predicted"/>
<keyword evidence="2" id="KW-0012">Acyltransferase</keyword>
<evidence type="ECO:0000259" key="3">
    <source>
        <dbReference type="PROSITE" id="PS51186"/>
    </source>
</evidence>
<dbReference type="Gene3D" id="3.40.630.30">
    <property type="match status" value="1"/>
</dbReference>
<dbReference type="SUPFAM" id="SSF55729">
    <property type="entry name" value="Acyl-CoA N-acyltransferases (Nat)"/>
    <property type="match status" value="1"/>
</dbReference>
<reference evidence="4 5" key="1">
    <citation type="journal article" date="2016" name="Nat. Commun.">
        <title>Thousands of microbial genomes shed light on interconnected biogeochemical processes in an aquifer system.</title>
        <authorList>
            <person name="Anantharaman K."/>
            <person name="Brown C.T."/>
            <person name="Hug L.A."/>
            <person name="Sharon I."/>
            <person name="Castelle C.J."/>
            <person name="Probst A.J."/>
            <person name="Thomas B.C."/>
            <person name="Singh A."/>
            <person name="Wilkins M.J."/>
            <person name="Karaoz U."/>
            <person name="Brodie E.L."/>
            <person name="Williams K.H."/>
            <person name="Hubbard S.S."/>
            <person name="Banfield J.F."/>
        </authorList>
    </citation>
    <scope>NUCLEOTIDE SEQUENCE [LARGE SCALE GENOMIC DNA]</scope>
</reference>
<dbReference type="PROSITE" id="PS51186">
    <property type="entry name" value="GNAT"/>
    <property type="match status" value="1"/>
</dbReference>
<comment type="caution">
    <text evidence="4">The sequence shown here is derived from an EMBL/GenBank/DDBJ whole genome shotgun (WGS) entry which is preliminary data.</text>
</comment>
<dbReference type="STRING" id="1797593.A3A65_02935"/>
<feature type="domain" description="N-acetyltransferase" evidence="3">
    <location>
        <begin position="109"/>
        <end position="250"/>
    </location>
</feature>
<dbReference type="CDD" id="cd04301">
    <property type="entry name" value="NAT_SF"/>
    <property type="match status" value="1"/>
</dbReference>
<accession>A0A1G1W2S0</accession>
<dbReference type="InterPro" id="IPR050832">
    <property type="entry name" value="Bact_Acetyltransf"/>
</dbReference>
<dbReference type="InterPro" id="IPR000182">
    <property type="entry name" value="GNAT_dom"/>
</dbReference>
<dbReference type="Pfam" id="PF00583">
    <property type="entry name" value="Acetyltransf_1"/>
    <property type="match status" value="1"/>
</dbReference>
<dbReference type="Proteomes" id="UP000176723">
    <property type="component" value="Unassembled WGS sequence"/>
</dbReference>
<dbReference type="PANTHER" id="PTHR43877">
    <property type="entry name" value="AMINOALKYLPHOSPHONATE N-ACETYLTRANSFERASE-RELATED-RELATED"/>
    <property type="match status" value="1"/>
</dbReference>
<gene>
    <name evidence="4" type="ORF">A3A65_02935</name>
</gene>
<organism evidence="4 5">
    <name type="scientific">Candidatus Chisholmbacteria bacterium RIFCSPLOWO2_01_FULL_49_14</name>
    <dbReference type="NCBI Taxonomy" id="1797593"/>
    <lineage>
        <taxon>Bacteria</taxon>
        <taxon>Candidatus Chisholmiibacteriota</taxon>
    </lineage>
</organism>
<sequence>MSVFRKPSQLFEFLPWDSELFRLRVAIIPKNIRLTAERLPDLKRSLRAHEIDLLYYFRDTNSPQEVTSFAAFGFRFIDTRIILGRTLQRVKVPQEVPMFELRRQNELTIHLKPLFAMSKDLAKTSRFWSDPLVQRSHIIRMYRSWVEKSLSFERSDHFFWVGSAADPLAFASFTKTKPHEATLSLIATRRDARRKGYGSALLKQSLYMLHKRGIRSVHLDMQLSNARALAFYQALGFRIRGSQYIFHWHR</sequence>
<evidence type="ECO:0000313" key="4">
    <source>
        <dbReference type="EMBL" id="OGY21975.1"/>
    </source>
</evidence>
<dbReference type="GO" id="GO:0016747">
    <property type="term" value="F:acyltransferase activity, transferring groups other than amino-acyl groups"/>
    <property type="evidence" value="ECO:0007669"/>
    <property type="project" value="InterPro"/>
</dbReference>
<evidence type="ECO:0000256" key="1">
    <source>
        <dbReference type="ARBA" id="ARBA00022679"/>
    </source>
</evidence>
<evidence type="ECO:0000256" key="2">
    <source>
        <dbReference type="ARBA" id="ARBA00023315"/>
    </source>
</evidence>
<dbReference type="InterPro" id="IPR016181">
    <property type="entry name" value="Acyl_CoA_acyltransferase"/>
</dbReference>
<dbReference type="EMBL" id="MHCL01000007">
    <property type="protein sequence ID" value="OGY21975.1"/>
    <property type="molecule type" value="Genomic_DNA"/>
</dbReference>